<evidence type="ECO:0000256" key="2">
    <source>
        <dbReference type="ARBA" id="ARBA00022692"/>
    </source>
</evidence>
<dbReference type="EMBL" id="EU921415">
    <property type="protein sequence ID" value="ASN76810.1"/>
    <property type="molecule type" value="Genomic_DNA"/>
</dbReference>
<organism evidence="6">
    <name type="scientific">Vibrio sp. MV-1</name>
    <dbReference type="NCBI Taxonomy" id="632142"/>
    <lineage>
        <taxon>Bacteria</taxon>
        <taxon>Pseudomonadati</taxon>
        <taxon>Pseudomonadota</taxon>
        <taxon>Gammaproteobacteria</taxon>
        <taxon>Vibrionales</taxon>
        <taxon>Vibrionaceae</taxon>
        <taxon>Vibrio</taxon>
    </lineage>
</organism>
<evidence type="ECO:0000313" key="6">
    <source>
        <dbReference type="EMBL" id="ASN76810.1"/>
    </source>
</evidence>
<dbReference type="Pfam" id="PF09685">
    <property type="entry name" value="MamF_MmsF"/>
    <property type="match status" value="1"/>
</dbReference>
<keyword evidence="3 5" id="KW-1133">Transmembrane helix</keyword>
<evidence type="ECO:0000256" key="4">
    <source>
        <dbReference type="ARBA" id="ARBA00023136"/>
    </source>
</evidence>
<evidence type="ECO:0000256" key="5">
    <source>
        <dbReference type="SAM" id="Phobius"/>
    </source>
</evidence>
<proteinExistence type="predicted"/>
<reference evidence="6" key="1">
    <citation type="submission" date="2008-07" db="EMBL/GenBank/DDBJ databases">
        <title>Analysis of genes from marine vibrio MV-1 putatively involved in magnetosome formation.</title>
        <authorList>
            <person name="Trubitsyn D."/>
            <person name="French C."/>
            <person name="Staniland S."/>
            <person name="Ward B."/>
        </authorList>
    </citation>
    <scope>NUCLEOTIDE SEQUENCE</scope>
    <source>
        <strain evidence="6">MV-1</strain>
    </source>
</reference>
<keyword evidence="2 5" id="KW-0812">Transmembrane</keyword>
<name>A0A221SKX2_9VIBR</name>
<feature type="transmembrane region" description="Helical" evidence="5">
    <location>
        <begin position="44"/>
        <end position="63"/>
    </location>
</feature>
<dbReference type="InterPro" id="IPR019109">
    <property type="entry name" value="MamF_MmsF"/>
</dbReference>
<evidence type="ECO:0000256" key="1">
    <source>
        <dbReference type="ARBA" id="ARBA00004141"/>
    </source>
</evidence>
<protein>
    <submittedName>
        <fullName evidence="6">MamF/MmsF-like protein</fullName>
    </submittedName>
</protein>
<feature type="transmembrane region" description="Helical" evidence="5">
    <location>
        <begin position="75"/>
        <end position="95"/>
    </location>
</feature>
<keyword evidence="4 5" id="KW-0472">Membrane</keyword>
<comment type="subcellular location">
    <subcellularLocation>
        <location evidence="1">Membrane</location>
        <topology evidence="1">Multi-pass membrane protein</topology>
    </subcellularLocation>
</comment>
<dbReference type="AlphaFoldDB" id="A0A221SKX2"/>
<evidence type="ECO:0000256" key="3">
    <source>
        <dbReference type="ARBA" id="ARBA00022989"/>
    </source>
</evidence>
<feature type="transmembrane region" description="Helical" evidence="5">
    <location>
        <begin position="12"/>
        <end position="32"/>
    </location>
</feature>
<sequence>MAKKTVRSKGGFRARMLAIMSYLGILCFVPLMRGRDDEFVYFHARQGLIIWMLGVVGIFSLYIPGLGKWMFTTSLFFVLVLSIIGVISVFLHRAWKLPMIHTLSTYI</sequence>
<accession>A0A221SKX2</accession>